<dbReference type="RefSeq" id="WP_149669461.1">
    <property type="nucleotide sequence ID" value="NZ_VTUZ01000004.1"/>
</dbReference>
<dbReference type="PRINTS" id="PR00411">
    <property type="entry name" value="PNDRDTASEI"/>
</dbReference>
<feature type="domain" description="FAD-dependent oxidoreductase 2 FAD-binding" evidence="5">
    <location>
        <begin position="9"/>
        <end position="550"/>
    </location>
</feature>
<name>A0A5B0HFB2_9BURK</name>
<evidence type="ECO:0000313" key="7">
    <source>
        <dbReference type="Proteomes" id="UP000325273"/>
    </source>
</evidence>
<evidence type="ECO:0000259" key="5">
    <source>
        <dbReference type="Pfam" id="PF00890"/>
    </source>
</evidence>
<dbReference type="GO" id="GO:0008202">
    <property type="term" value="P:steroid metabolic process"/>
    <property type="evidence" value="ECO:0007669"/>
    <property type="project" value="UniProtKB-ARBA"/>
</dbReference>
<dbReference type="InterPro" id="IPR027477">
    <property type="entry name" value="Succ_DH/fumarate_Rdtase_cat_sf"/>
</dbReference>
<dbReference type="Proteomes" id="UP000325273">
    <property type="component" value="Unassembled WGS sequence"/>
</dbReference>
<dbReference type="InterPro" id="IPR003953">
    <property type="entry name" value="FAD-dep_OxRdtase_2_FAD-bd"/>
</dbReference>
<dbReference type="InterPro" id="IPR050315">
    <property type="entry name" value="FAD-oxidoreductase_2"/>
</dbReference>
<keyword evidence="4" id="KW-0560">Oxidoreductase</keyword>
<dbReference type="Gene3D" id="3.50.50.60">
    <property type="entry name" value="FAD/NAD(P)-binding domain"/>
    <property type="match status" value="2"/>
</dbReference>
<dbReference type="GO" id="GO:0016491">
    <property type="term" value="F:oxidoreductase activity"/>
    <property type="evidence" value="ECO:0007669"/>
    <property type="project" value="UniProtKB-KW"/>
</dbReference>
<protein>
    <submittedName>
        <fullName evidence="6">FAD-dependent oxidoreductase</fullName>
    </submittedName>
</protein>
<comment type="caution">
    <text evidence="6">The sequence shown here is derived from an EMBL/GenBank/DDBJ whole genome shotgun (WGS) entry which is preliminary data.</text>
</comment>
<reference evidence="6 7" key="1">
    <citation type="submission" date="2019-08" db="EMBL/GenBank/DDBJ databases">
        <title>Paraburkholderia sp. DCY113.</title>
        <authorList>
            <person name="Kang J."/>
        </authorList>
    </citation>
    <scope>NUCLEOTIDE SEQUENCE [LARGE SCALE GENOMIC DNA]</scope>
    <source>
        <strain evidence="6 7">DCY113</strain>
    </source>
</reference>
<evidence type="ECO:0000313" key="6">
    <source>
        <dbReference type="EMBL" id="KAA1013778.1"/>
    </source>
</evidence>
<dbReference type="PANTHER" id="PTHR43400">
    <property type="entry name" value="FUMARATE REDUCTASE"/>
    <property type="match status" value="1"/>
</dbReference>
<comment type="cofactor">
    <cofactor evidence="1">
        <name>FAD</name>
        <dbReference type="ChEBI" id="CHEBI:57692"/>
    </cofactor>
</comment>
<evidence type="ECO:0000256" key="4">
    <source>
        <dbReference type="ARBA" id="ARBA00023002"/>
    </source>
</evidence>
<dbReference type="NCBIfam" id="NF004789">
    <property type="entry name" value="PRK06134.1"/>
    <property type="match status" value="1"/>
</dbReference>
<dbReference type="InterPro" id="IPR036188">
    <property type="entry name" value="FAD/NAD-bd_sf"/>
</dbReference>
<accession>A0A5B0HFB2</accession>
<sequence length="594" mass="63138">MAADTHTCDVLVIGTGASGMAAAITAASRGLDVLMIEKEARIGGTTARSGGWLWIPGTSLATAQGIHEAAGAAAAYLQHEAGTHYDARRVEAFLRFGPQAVRFFTDHTAVQFDMPAVFPDYHAEAPGGRPGGRSMVTRPFDGRQLGEHISELAPPLPELTVFGMMLGSGKEIWHFMRMFRSLTSFAYVTRRLARYALDVLRHGRGMTLTNGNALAGRLYRSVLDLKIPVWRSTAARELIVEAGRVAGAFVERAGARVEIRARRGVVLACGGFPHDIERRAQLFPHAPDGGAHFSPSPAGNTGDGLRLAEAAGGWVDPTIPHAAAWVPASVTQHADGTRGVMPHFIDRAKPGVIAVTRHGKRFVNESDSYHDFVQAMVAACKADGDPNVMAWLLCDHRTMRTYGLGCVPPAPMPLGRHLRSGYLQRGESIGALARALGIAPAVLEETVANFNRTAREGNDPQFGKGSNAYNRYQGDAMHDGANPCIAPLEHGRYYAIRLVVGDIGTFAGLSTDSAAQVLDRQGQPIAGLYAVGNDMASIMGGNYPGAGITLGPALTFGYIAGRQLAGDRMNDCHDANAPAGTARVSAEASAAEEF</sequence>
<proteinExistence type="predicted"/>
<gene>
    <name evidence="6" type="ORF">FVF58_08565</name>
</gene>
<keyword evidence="3" id="KW-0274">FAD</keyword>
<dbReference type="AlphaFoldDB" id="A0A5B0HFB2"/>
<keyword evidence="2" id="KW-0285">Flavoprotein</keyword>
<dbReference type="EMBL" id="VTUZ01000004">
    <property type="protein sequence ID" value="KAA1013778.1"/>
    <property type="molecule type" value="Genomic_DNA"/>
</dbReference>
<organism evidence="6 7">
    <name type="scientific">Paraburkholderia panacisoli</name>
    <dbReference type="NCBI Taxonomy" id="2603818"/>
    <lineage>
        <taxon>Bacteria</taxon>
        <taxon>Pseudomonadati</taxon>
        <taxon>Pseudomonadota</taxon>
        <taxon>Betaproteobacteria</taxon>
        <taxon>Burkholderiales</taxon>
        <taxon>Burkholderiaceae</taxon>
        <taxon>Paraburkholderia</taxon>
    </lineage>
</organism>
<dbReference type="Pfam" id="PF00890">
    <property type="entry name" value="FAD_binding_2"/>
    <property type="match status" value="1"/>
</dbReference>
<evidence type="ECO:0000256" key="1">
    <source>
        <dbReference type="ARBA" id="ARBA00001974"/>
    </source>
</evidence>
<dbReference type="PANTHER" id="PTHR43400:SF10">
    <property type="entry name" value="3-OXOSTEROID 1-DEHYDROGENASE"/>
    <property type="match status" value="1"/>
</dbReference>
<keyword evidence="7" id="KW-1185">Reference proteome</keyword>
<evidence type="ECO:0000256" key="2">
    <source>
        <dbReference type="ARBA" id="ARBA00022630"/>
    </source>
</evidence>
<evidence type="ECO:0000256" key="3">
    <source>
        <dbReference type="ARBA" id="ARBA00022827"/>
    </source>
</evidence>
<dbReference type="SUPFAM" id="SSF56425">
    <property type="entry name" value="Succinate dehydrogenase/fumarate reductase flavoprotein, catalytic domain"/>
    <property type="match status" value="1"/>
</dbReference>
<dbReference type="SUPFAM" id="SSF51905">
    <property type="entry name" value="FAD/NAD(P)-binding domain"/>
    <property type="match status" value="1"/>
</dbReference>